<keyword evidence="1" id="KW-0472">Membrane</keyword>
<gene>
    <name evidence="2" type="ORF">GCM10022202_28570</name>
</gene>
<evidence type="ECO:0000313" key="3">
    <source>
        <dbReference type="Proteomes" id="UP001410795"/>
    </source>
</evidence>
<sequence>MTRTPPLASLLRDRVLPVVVAAVVLVPNVWVIARGVEDFPFTVAPMFAHYVDADTRLYAFRFEGVRGEGTGRDGSARERSEPLPIERTGHSEVELMRYFASFVYAPLDETAPFRQLDPADAAPDRLAERMSGFIGALADRLRAGGEAYDRVDVYVDAVDGTGAPLGTALVGRYDTATRQYTHSYGAAS</sequence>
<keyword evidence="3" id="KW-1185">Reference proteome</keyword>
<name>A0ABP7BPF6_9MICO</name>
<keyword evidence="1" id="KW-1133">Transmembrane helix</keyword>
<protein>
    <submittedName>
        <fullName evidence="2">Uncharacterized protein</fullName>
    </submittedName>
</protein>
<keyword evidence="1" id="KW-0812">Transmembrane</keyword>
<organism evidence="2 3">
    <name type="scientific">Microbacterium marinilacus</name>
    <dbReference type="NCBI Taxonomy" id="415209"/>
    <lineage>
        <taxon>Bacteria</taxon>
        <taxon>Bacillati</taxon>
        <taxon>Actinomycetota</taxon>
        <taxon>Actinomycetes</taxon>
        <taxon>Micrococcales</taxon>
        <taxon>Microbacteriaceae</taxon>
        <taxon>Microbacterium</taxon>
    </lineage>
</organism>
<evidence type="ECO:0000256" key="1">
    <source>
        <dbReference type="SAM" id="Phobius"/>
    </source>
</evidence>
<accession>A0ABP7BPF6</accession>
<feature type="transmembrane region" description="Helical" evidence="1">
    <location>
        <begin position="15"/>
        <end position="33"/>
    </location>
</feature>
<dbReference type="EMBL" id="BAAAYV010000017">
    <property type="protein sequence ID" value="GAA3664780.1"/>
    <property type="molecule type" value="Genomic_DNA"/>
</dbReference>
<comment type="caution">
    <text evidence="2">The sequence shown here is derived from an EMBL/GenBank/DDBJ whole genome shotgun (WGS) entry which is preliminary data.</text>
</comment>
<reference evidence="3" key="1">
    <citation type="journal article" date="2019" name="Int. J. Syst. Evol. Microbiol.">
        <title>The Global Catalogue of Microorganisms (GCM) 10K type strain sequencing project: providing services to taxonomists for standard genome sequencing and annotation.</title>
        <authorList>
            <consortium name="The Broad Institute Genomics Platform"/>
            <consortium name="The Broad Institute Genome Sequencing Center for Infectious Disease"/>
            <person name="Wu L."/>
            <person name="Ma J."/>
        </authorList>
    </citation>
    <scope>NUCLEOTIDE SEQUENCE [LARGE SCALE GENOMIC DNA]</scope>
    <source>
        <strain evidence="3">JCM 16546</strain>
    </source>
</reference>
<evidence type="ECO:0000313" key="2">
    <source>
        <dbReference type="EMBL" id="GAA3664780.1"/>
    </source>
</evidence>
<dbReference type="RefSeq" id="WP_221860066.1">
    <property type="nucleotide sequence ID" value="NZ_BAAAYV010000017.1"/>
</dbReference>
<dbReference type="Proteomes" id="UP001410795">
    <property type="component" value="Unassembled WGS sequence"/>
</dbReference>
<proteinExistence type="predicted"/>